<feature type="region of interest" description="Disordered" evidence="1">
    <location>
        <begin position="191"/>
        <end position="215"/>
    </location>
</feature>
<feature type="compositionally biased region" description="Basic residues" evidence="1">
    <location>
        <begin position="127"/>
        <end position="142"/>
    </location>
</feature>
<reference evidence="2" key="1">
    <citation type="submission" date="2021-02" db="EMBL/GenBank/DDBJ databases">
        <authorList>
            <person name="Nowell W R."/>
        </authorList>
    </citation>
    <scope>NUCLEOTIDE SEQUENCE</scope>
</reference>
<evidence type="ECO:0000256" key="1">
    <source>
        <dbReference type="SAM" id="MobiDB-lite"/>
    </source>
</evidence>
<organism evidence="2 4">
    <name type="scientific">Didymodactylos carnosus</name>
    <dbReference type="NCBI Taxonomy" id="1234261"/>
    <lineage>
        <taxon>Eukaryota</taxon>
        <taxon>Metazoa</taxon>
        <taxon>Spiralia</taxon>
        <taxon>Gnathifera</taxon>
        <taxon>Rotifera</taxon>
        <taxon>Eurotatoria</taxon>
        <taxon>Bdelloidea</taxon>
        <taxon>Philodinida</taxon>
        <taxon>Philodinidae</taxon>
        <taxon>Didymodactylos</taxon>
    </lineage>
</organism>
<feature type="non-terminal residue" evidence="2">
    <location>
        <position position="1"/>
    </location>
</feature>
<accession>A0A8S2F6A8</accession>
<feature type="compositionally biased region" description="Polar residues" evidence="1">
    <location>
        <begin position="93"/>
        <end position="109"/>
    </location>
</feature>
<dbReference type="Proteomes" id="UP000677228">
    <property type="component" value="Unassembled WGS sequence"/>
</dbReference>
<gene>
    <name evidence="2" type="ORF">OVA965_LOCUS31053</name>
    <name evidence="3" type="ORF">TMI583_LOCUS31873</name>
</gene>
<name>A0A8S2F6A8_9BILA</name>
<feature type="compositionally biased region" description="Low complexity" evidence="1">
    <location>
        <begin position="80"/>
        <end position="92"/>
    </location>
</feature>
<evidence type="ECO:0000313" key="3">
    <source>
        <dbReference type="EMBL" id="CAF4166973.1"/>
    </source>
</evidence>
<comment type="caution">
    <text evidence="2">The sequence shown here is derived from an EMBL/GenBank/DDBJ whole genome shotgun (WGS) entry which is preliminary data.</text>
</comment>
<feature type="compositionally biased region" description="Polar residues" evidence="1">
    <location>
        <begin position="191"/>
        <end position="205"/>
    </location>
</feature>
<sequence length="296" mass="32152">EKRESQTVEQNSRDYYAFKAANYSEILAQMIVDYRLFYPVDCRMHICLKSTAEIITTQIFIVVPFGESVFLSFFSLTTSSGGNGDNSKNNSTILQIPPTSTLNNQPQQLSSASSKTETKPSPPTKAKTSKRPKPTKPTKTKTKSAPSVQSFTSLFSLKTSNATRATSNQTQTESFVASTSGGIAIEEASTTKSTGTITEKSPSTGTADTNTELTPTTELTGTNTTEATETRTKQATVAGTMTNAAFYDIQIACLESASKIESNYRYAKMHFRSGKAKKLKETIHAFKAGTISILMK</sequence>
<feature type="region of interest" description="Disordered" evidence="1">
    <location>
        <begin position="80"/>
        <end position="147"/>
    </location>
</feature>
<protein>
    <submittedName>
        <fullName evidence="2">Uncharacterized protein</fullName>
    </submittedName>
</protein>
<proteinExistence type="predicted"/>
<feature type="compositionally biased region" description="Low complexity" evidence="1">
    <location>
        <begin position="206"/>
        <end position="215"/>
    </location>
</feature>
<evidence type="ECO:0000313" key="4">
    <source>
        <dbReference type="Proteomes" id="UP000677228"/>
    </source>
</evidence>
<dbReference type="Proteomes" id="UP000682733">
    <property type="component" value="Unassembled WGS sequence"/>
</dbReference>
<dbReference type="AlphaFoldDB" id="A0A8S2F6A8"/>
<evidence type="ECO:0000313" key="2">
    <source>
        <dbReference type="EMBL" id="CAF1356823.1"/>
    </source>
</evidence>
<dbReference type="EMBL" id="CAJNOK010023019">
    <property type="protein sequence ID" value="CAF1356823.1"/>
    <property type="molecule type" value="Genomic_DNA"/>
</dbReference>
<dbReference type="EMBL" id="CAJOBA010044667">
    <property type="protein sequence ID" value="CAF4166973.1"/>
    <property type="molecule type" value="Genomic_DNA"/>
</dbReference>